<feature type="transmembrane region" description="Helical" evidence="1">
    <location>
        <begin position="32"/>
        <end position="49"/>
    </location>
</feature>
<keyword evidence="1" id="KW-0812">Transmembrane</keyword>
<dbReference type="Proteomes" id="UP000011907">
    <property type="component" value="Unassembled WGS sequence"/>
</dbReference>
<keyword evidence="1" id="KW-0472">Membrane</keyword>
<proteinExistence type="predicted"/>
<dbReference type="AlphaFoldDB" id="M5NXI9"/>
<sequence>MKGMVLEYVLLDLDMQLFQLGFFYNKNERGETMTFLVLMAGLFLLIYMKEPFSKKMYGYVYLAFYLMVLALYIINTTFVNLISSKLLLIITVIVISPLFISFLKSSNESR</sequence>
<feature type="transmembrane region" description="Helical" evidence="1">
    <location>
        <begin position="56"/>
        <end position="74"/>
    </location>
</feature>
<keyword evidence="1" id="KW-1133">Transmembrane helix</keyword>
<comment type="caution">
    <text evidence="2">The sequence shown here is derived from an EMBL/GenBank/DDBJ whole genome shotgun (WGS) entry which is preliminary data.</text>
</comment>
<name>M5NXI9_9BACI</name>
<evidence type="ECO:0000313" key="2">
    <source>
        <dbReference type="EMBL" id="EME72596.1"/>
    </source>
</evidence>
<feature type="transmembrane region" description="Helical" evidence="1">
    <location>
        <begin position="86"/>
        <end position="103"/>
    </location>
</feature>
<accession>M5NXI9</accession>
<evidence type="ECO:0000313" key="3">
    <source>
        <dbReference type="Proteomes" id="UP000011907"/>
    </source>
</evidence>
<reference evidence="2 3" key="1">
    <citation type="journal article" date="2013" name="Genome Announc.">
        <title>Draft Whole-Genome Sequence of Bacillus sonorensis Strain L12, a Source of Nonribosomal Lipopeptides.</title>
        <authorList>
            <person name="Adimpong D.B."/>
            <person name="Sorensen K.I."/>
            <person name="Nielsen D.S."/>
            <person name="Thorsen L."/>
            <person name="Rasmussen T.B."/>
            <person name="Derkx P.M."/>
            <person name="Jespersen L."/>
        </authorList>
    </citation>
    <scope>NUCLEOTIDE SEQUENCE [LARGE SCALE GENOMIC DNA]</scope>
    <source>
        <strain evidence="2 3">L12</strain>
    </source>
</reference>
<dbReference type="EMBL" id="AOFM01000014">
    <property type="protein sequence ID" value="EME72596.1"/>
    <property type="molecule type" value="Genomic_DNA"/>
</dbReference>
<gene>
    <name evidence="2" type="ORF">BSONL12_20035</name>
</gene>
<evidence type="ECO:0000256" key="1">
    <source>
        <dbReference type="SAM" id="Phobius"/>
    </source>
</evidence>
<protein>
    <submittedName>
        <fullName evidence="2">Uncharacterized protein</fullName>
    </submittedName>
</protein>
<dbReference type="eggNOG" id="ENOG5030D7N">
    <property type="taxonomic scope" value="Bacteria"/>
</dbReference>
<organism evidence="2 3">
    <name type="scientific">Bacillus sonorensis L12</name>
    <dbReference type="NCBI Taxonomy" id="1274524"/>
    <lineage>
        <taxon>Bacteria</taxon>
        <taxon>Bacillati</taxon>
        <taxon>Bacillota</taxon>
        <taxon>Bacilli</taxon>
        <taxon>Bacillales</taxon>
        <taxon>Bacillaceae</taxon>
        <taxon>Bacillus</taxon>
    </lineage>
</organism>